<dbReference type="Gene3D" id="3.40.50.1000">
    <property type="entry name" value="HAD superfamily/HAD-like"/>
    <property type="match status" value="1"/>
</dbReference>
<dbReference type="KEGG" id="cbd:CBUD_0684"/>
<dbReference type="EMBL" id="CP000733">
    <property type="protein sequence ID" value="ABS76682.1"/>
    <property type="molecule type" value="Genomic_DNA"/>
</dbReference>
<evidence type="ECO:0000313" key="2">
    <source>
        <dbReference type="Proteomes" id="UP000008555"/>
    </source>
</evidence>
<sequence>MRSKLIIISIGIVVLDNSGDSYNEEIRLNEEVCDLMRHLFVADYQIIALTNHPSLDSQHIRILLKNTHLFSEAEIYSAINLKTTKPAETFLRICHERNKKPSDCIFIDNHEDNIRMAEQLGMHVIKYISASDCLEKLVNENILTAQTIAFDNVNAIYPSLYDLVEGQGIVKWNPQNGEAVLVDDYDENGNLRKRSLYESELAKLICEEGRAYWENGYHKLNQLFLADFDLKTKPNTPYILKVETCLKKLGLIEPDSNPSTKELRRALVQLFSKNFDMTAVSQFYYEIWLESHYGPEPLEPFVFQVDEIKNNQAEEKKEFHNDEVKSNFGRMYLLALSRDISHKADSRKLAYFAAQYWLFFGPPQLRGRIKRESGSPLSTTIGILRDNDPYAKRLQAPPHFAAKNAFRPTFEHEIARELKQLGGPIIGGPSGTLGRNFYMLAPLLESGLLTAHDLHQYLMGFYADLVYRGHHSLEECAVVMSHIISSSLFKSWFNPIQTPVEFYAQFLTPAFINSDSYKRFVESYEGFFDAPIAPSQRR</sequence>
<dbReference type="InterPro" id="IPR036412">
    <property type="entry name" value="HAD-like_sf"/>
</dbReference>
<name>A9KC88_COXBN</name>
<protein>
    <submittedName>
        <fullName evidence="1">Uncharacterized protein</fullName>
    </submittedName>
</protein>
<dbReference type="InterPro" id="IPR023214">
    <property type="entry name" value="HAD_sf"/>
</dbReference>
<organism evidence="1 2">
    <name type="scientific">Coxiella burnetii (strain Dugway 5J108-111)</name>
    <dbReference type="NCBI Taxonomy" id="434922"/>
    <lineage>
        <taxon>Bacteria</taxon>
        <taxon>Pseudomonadati</taxon>
        <taxon>Pseudomonadota</taxon>
        <taxon>Gammaproteobacteria</taxon>
        <taxon>Legionellales</taxon>
        <taxon>Coxiellaceae</taxon>
        <taxon>Coxiella</taxon>
    </lineage>
</organism>
<gene>
    <name evidence="1" type="ordered locus">CBUD_0684</name>
</gene>
<dbReference type="RefSeq" id="WP_011996683.1">
    <property type="nucleotide sequence ID" value="NC_009727.1"/>
</dbReference>
<dbReference type="PANTHER" id="PTHR43611:SF3">
    <property type="entry name" value="FLAVIN MONONUCLEOTIDE HYDROLASE 1, CHLOROPLATIC"/>
    <property type="match status" value="1"/>
</dbReference>
<dbReference type="Proteomes" id="UP000008555">
    <property type="component" value="Chromosome"/>
</dbReference>
<dbReference type="PANTHER" id="PTHR43611">
    <property type="entry name" value="ALPHA-D-GLUCOSE 1-PHOSPHATE PHOSPHATASE"/>
    <property type="match status" value="1"/>
</dbReference>
<proteinExistence type="predicted"/>
<reference evidence="1 2" key="1">
    <citation type="journal article" date="2009" name="Infect. Immun.">
        <title>Comparative genomics reveal extensive transposon-mediated genomic plasticity and diversity among potential effector proteins within the genus Coxiella.</title>
        <authorList>
            <person name="Beare P.A."/>
            <person name="Unsworth N."/>
            <person name="Andoh M."/>
            <person name="Voth D.E."/>
            <person name="Omsland A."/>
            <person name="Gilk S.D."/>
            <person name="Williams K.P."/>
            <person name="Sobral B.W."/>
            <person name="Kupko J.J.III."/>
            <person name="Porcella S.F."/>
            <person name="Samuel J.E."/>
            <person name="Heinzen R.A."/>
        </authorList>
    </citation>
    <scope>NUCLEOTIDE SEQUENCE [LARGE SCALE GENOMIC DNA]</scope>
    <source>
        <strain evidence="1 2">Dugway 5J108-111</strain>
    </source>
</reference>
<dbReference type="AlphaFoldDB" id="A9KC88"/>
<dbReference type="HOGENOM" id="CLU_505989_0_0_6"/>
<accession>A9KC88</accession>
<dbReference type="SUPFAM" id="SSF56784">
    <property type="entry name" value="HAD-like"/>
    <property type="match status" value="1"/>
</dbReference>
<evidence type="ECO:0000313" key="1">
    <source>
        <dbReference type="EMBL" id="ABS76682.1"/>
    </source>
</evidence>